<evidence type="ECO:0000256" key="2">
    <source>
        <dbReference type="SAM" id="MobiDB-lite"/>
    </source>
</evidence>
<evidence type="ECO:0000256" key="1">
    <source>
        <dbReference type="SAM" id="Coils"/>
    </source>
</evidence>
<feature type="chain" id="PRO_5038932438" evidence="3">
    <location>
        <begin position="22"/>
        <end position="337"/>
    </location>
</feature>
<sequence length="337" mass="36128">MKGRFWAAAALAALVAGQAAAAWPFGESEEEKAAAVATRVAEALREPNRLIVQAQEATQRGDTEEAIRLFRRAQSLMEETEAKEDTAGSAWASLRMKKFLCQSALDALALERAEVLDVRQAVTDTTELERRLAEERAAIRKEADAKEAKQKLLEPPKPPTLAEQLPGAKRQLAEAQAIQADAGKRLAAAKQRHEAALRAQTEAQAAEAAARQALRKAEEARVANQAAQAEGGLLAGSFADDADTAVARAAEEARAATQALRLRQDEADSAAAHLRVEEARASAARAKAQDAQALLETLEKAIAKERAEAEAKARAAQAAAERERERARAEALARKQA</sequence>
<keyword evidence="1" id="KW-0175">Coiled coil</keyword>
<evidence type="ECO:0000313" key="5">
    <source>
        <dbReference type="Proteomes" id="UP000886845"/>
    </source>
</evidence>
<feature type="region of interest" description="Disordered" evidence="2">
    <location>
        <begin position="143"/>
        <end position="163"/>
    </location>
</feature>
<accession>A0A9D1NLK1</accession>
<proteinExistence type="predicted"/>
<feature type="coiled-coil region" evidence="1">
    <location>
        <begin position="196"/>
        <end position="230"/>
    </location>
</feature>
<evidence type="ECO:0000313" key="4">
    <source>
        <dbReference type="EMBL" id="HIV08603.1"/>
    </source>
</evidence>
<reference evidence="4" key="2">
    <citation type="journal article" date="2021" name="PeerJ">
        <title>Extensive microbial diversity within the chicken gut microbiome revealed by metagenomics and culture.</title>
        <authorList>
            <person name="Gilroy R."/>
            <person name="Ravi A."/>
            <person name="Getino M."/>
            <person name="Pursley I."/>
            <person name="Horton D.L."/>
            <person name="Alikhan N.F."/>
            <person name="Baker D."/>
            <person name="Gharbi K."/>
            <person name="Hall N."/>
            <person name="Watson M."/>
            <person name="Adriaenssens E.M."/>
            <person name="Foster-Nyarko E."/>
            <person name="Jarju S."/>
            <person name="Secka A."/>
            <person name="Antonio M."/>
            <person name="Oren A."/>
            <person name="Chaudhuri R.R."/>
            <person name="La Ragione R."/>
            <person name="Hildebrand F."/>
            <person name="Pallen M.J."/>
        </authorList>
    </citation>
    <scope>NUCLEOTIDE SEQUENCE</scope>
    <source>
        <strain evidence="4">35461</strain>
    </source>
</reference>
<gene>
    <name evidence="4" type="ORF">IAC79_00615</name>
</gene>
<feature type="compositionally biased region" description="Basic and acidic residues" evidence="2">
    <location>
        <begin position="143"/>
        <end position="154"/>
    </location>
</feature>
<dbReference type="EMBL" id="DVOR01000021">
    <property type="protein sequence ID" value="HIV08603.1"/>
    <property type="molecule type" value="Genomic_DNA"/>
</dbReference>
<feature type="non-terminal residue" evidence="4">
    <location>
        <position position="337"/>
    </location>
</feature>
<feature type="region of interest" description="Disordered" evidence="2">
    <location>
        <begin position="310"/>
        <end position="337"/>
    </location>
</feature>
<comment type="caution">
    <text evidence="4">The sequence shown here is derived from an EMBL/GenBank/DDBJ whole genome shotgun (WGS) entry which is preliminary data.</text>
</comment>
<evidence type="ECO:0000256" key="3">
    <source>
        <dbReference type="SAM" id="SignalP"/>
    </source>
</evidence>
<feature type="signal peptide" evidence="3">
    <location>
        <begin position="1"/>
        <end position="21"/>
    </location>
</feature>
<organism evidence="4 5">
    <name type="scientific">Candidatus Spyradenecus faecavium</name>
    <dbReference type="NCBI Taxonomy" id="2840947"/>
    <lineage>
        <taxon>Bacteria</taxon>
        <taxon>Pseudomonadati</taxon>
        <taxon>Lentisphaerota</taxon>
        <taxon>Lentisphaeria</taxon>
        <taxon>Lentisphaerales</taxon>
        <taxon>Lentisphaeraceae</taxon>
        <taxon>Lentisphaeraceae incertae sedis</taxon>
        <taxon>Candidatus Spyradenecus</taxon>
    </lineage>
</organism>
<reference evidence="4" key="1">
    <citation type="submission" date="2020-10" db="EMBL/GenBank/DDBJ databases">
        <authorList>
            <person name="Gilroy R."/>
        </authorList>
    </citation>
    <scope>NUCLEOTIDE SEQUENCE</scope>
    <source>
        <strain evidence="4">35461</strain>
    </source>
</reference>
<protein>
    <submittedName>
        <fullName evidence="4">Uncharacterized protein</fullName>
    </submittedName>
</protein>
<name>A0A9D1NLK1_9BACT</name>
<dbReference type="AlphaFoldDB" id="A0A9D1NLK1"/>
<dbReference type="Proteomes" id="UP000886845">
    <property type="component" value="Unassembled WGS sequence"/>
</dbReference>
<feature type="compositionally biased region" description="Basic and acidic residues" evidence="2">
    <location>
        <begin position="320"/>
        <end position="337"/>
    </location>
</feature>
<keyword evidence="3" id="KW-0732">Signal</keyword>